<keyword evidence="2" id="KW-1003">Cell membrane</keyword>
<dbReference type="AlphaFoldDB" id="A0A1Y5Q429"/>
<accession>A0A1Y5Q429</accession>
<evidence type="ECO:0000256" key="5">
    <source>
        <dbReference type="ARBA" id="ARBA00023136"/>
    </source>
</evidence>
<evidence type="ECO:0000256" key="3">
    <source>
        <dbReference type="ARBA" id="ARBA00022692"/>
    </source>
</evidence>
<protein>
    <submittedName>
        <fullName evidence="8">Putative transmembrane sulfatase protein</fullName>
    </submittedName>
</protein>
<keyword evidence="5 6" id="KW-0472">Membrane</keyword>
<dbReference type="Gene3D" id="3.40.720.10">
    <property type="entry name" value="Alkaline Phosphatase, subunit A"/>
    <property type="match status" value="1"/>
</dbReference>
<dbReference type="SUPFAM" id="SSF53649">
    <property type="entry name" value="Alkaline phosphatase-like"/>
    <property type="match status" value="1"/>
</dbReference>
<evidence type="ECO:0000259" key="7">
    <source>
        <dbReference type="Pfam" id="PF00884"/>
    </source>
</evidence>
<proteinExistence type="predicted"/>
<evidence type="ECO:0000313" key="8">
    <source>
        <dbReference type="EMBL" id="SBV37052.1"/>
    </source>
</evidence>
<dbReference type="InterPro" id="IPR050448">
    <property type="entry name" value="OpgB/LTA_synthase_biosynth"/>
</dbReference>
<keyword evidence="3 6" id="KW-0812">Transmembrane</keyword>
<dbReference type="InterPro" id="IPR017850">
    <property type="entry name" value="Alkaline_phosphatase_core_sf"/>
</dbReference>
<feature type="transmembrane region" description="Helical" evidence="6">
    <location>
        <begin position="36"/>
        <end position="57"/>
    </location>
</feature>
<organism evidence="8">
    <name type="scientific">uncultured Stenotrophomonas sp</name>
    <dbReference type="NCBI Taxonomy" id="165438"/>
    <lineage>
        <taxon>Bacteria</taxon>
        <taxon>Pseudomonadati</taxon>
        <taxon>Pseudomonadota</taxon>
        <taxon>Gammaproteobacteria</taxon>
        <taxon>Lysobacterales</taxon>
        <taxon>Lysobacteraceae</taxon>
        <taxon>Stenotrophomonas</taxon>
        <taxon>environmental samples</taxon>
    </lineage>
</organism>
<sequence>MKKKQIFIRNLRSPAWGTLVAAMYTLILLVRMGNEYPAADLGLLALACLIELAAIDLSTRAALHIRPIMLRLPALSVPAVLGTIYVAQLYSTWISGGFIPPIAFANREVTGLISFSGFYKLLGVFFAAFVAHALWYRKRPRPLSVATTIAGLATLAAVYALLVSNQPLARGIIVARGETPVSSFAHSVFMYAGLSSHTRLSSVELGAIRAGFSRRTVYEQGFPEDITRNLPEHPNVIVVFTEGMSARWMDAYGGMHPGLSPNLDRLADGSLLFTNYYNHTAATFRGLRGQLTSGHQEIDGFNEEGTGIGQRDVSHDITAISRISVPEILRAHGYRSLFFLSQQKYLNKMIETIGFDRTLGRDYLYDTYLRKSESGQTSRPAYLSDPQLFDTMLAELEAQPADKPFFAAVYNFQTHAFLDGEAKYGDGGNSVLNRFHTYDRDVGRFIRRFMASRLHSNTVLVFTSDHSTFPGPSAVKADDRMPRYFVDTIPLLIYWKGVEHRTIDVAGKNSLDLAPSLLSLLGVQKAHNLFMGCTFFEQCALDRVSNIGGEYILTSPQGSYPESQVPETQQAFYQESRQSIERYKSMDLIIDTRQ</sequence>
<evidence type="ECO:0000256" key="1">
    <source>
        <dbReference type="ARBA" id="ARBA00004651"/>
    </source>
</evidence>
<feature type="transmembrane region" description="Helical" evidence="6">
    <location>
        <begin position="12"/>
        <end position="30"/>
    </location>
</feature>
<evidence type="ECO:0000256" key="4">
    <source>
        <dbReference type="ARBA" id="ARBA00022989"/>
    </source>
</evidence>
<dbReference type="EMBL" id="FLTS01000001">
    <property type="protein sequence ID" value="SBV37052.1"/>
    <property type="molecule type" value="Genomic_DNA"/>
</dbReference>
<feature type="transmembrane region" description="Helical" evidence="6">
    <location>
        <begin position="143"/>
        <end position="162"/>
    </location>
</feature>
<evidence type="ECO:0000256" key="6">
    <source>
        <dbReference type="SAM" id="Phobius"/>
    </source>
</evidence>
<feature type="transmembrane region" description="Helical" evidence="6">
    <location>
        <begin position="69"/>
        <end position="91"/>
    </location>
</feature>
<gene>
    <name evidence="8" type="ORF">STPYR_11982</name>
</gene>
<feature type="domain" description="Sulfatase N-terminal" evidence="7">
    <location>
        <begin position="234"/>
        <end position="523"/>
    </location>
</feature>
<dbReference type="InterPro" id="IPR000917">
    <property type="entry name" value="Sulfatase_N"/>
</dbReference>
<comment type="subcellular location">
    <subcellularLocation>
        <location evidence="1">Cell membrane</location>
        <topology evidence="1">Multi-pass membrane protein</topology>
    </subcellularLocation>
</comment>
<dbReference type="CDD" id="cd16015">
    <property type="entry name" value="LTA_synthase"/>
    <property type="match status" value="1"/>
</dbReference>
<dbReference type="GO" id="GO:0005886">
    <property type="term" value="C:plasma membrane"/>
    <property type="evidence" value="ECO:0007669"/>
    <property type="project" value="UniProtKB-SubCell"/>
</dbReference>
<evidence type="ECO:0000256" key="2">
    <source>
        <dbReference type="ARBA" id="ARBA00022475"/>
    </source>
</evidence>
<name>A0A1Y5Q429_9GAMM</name>
<dbReference type="PANTHER" id="PTHR47371:SF3">
    <property type="entry name" value="PHOSPHOGLYCEROL TRANSFERASE I"/>
    <property type="match status" value="1"/>
</dbReference>
<reference evidence="8" key="1">
    <citation type="submission" date="2016-03" db="EMBL/GenBank/DDBJ databases">
        <authorList>
            <person name="Ploux O."/>
        </authorList>
    </citation>
    <scope>NUCLEOTIDE SEQUENCE</scope>
    <source>
        <strain evidence="8">UC10</strain>
    </source>
</reference>
<keyword evidence="4 6" id="KW-1133">Transmembrane helix</keyword>
<dbReference type="Pfam" id="PF00884">
    <property type="entry name" value="Sulfatase"/>
    <property type="match status" value="1"/>
</dbReference>
<feature type="transmembrane region" description="Helical" evidence="6">
    <location>
        <begin position="111"/>
        <end position="136"/>
    </location>
</feature>
<dbReference type="PANTHER" id="PTHR47371">
    <property type="entry name" value="LIPOTEICHOIC ACID SYNTHASE"/>
    <property type="match status" value="1"/>
</dbReference>